<feature type="compositionally biased region" description="Basic and acidic residues" evidence="17">
    <location>
        <begin position="65"/>
        <end position="75"/>
    </location>
</feature>
<dbReference type="InterPro" id="IPR030472">
    <property type="entry name" value="Tissue_Factor_CS"/>
</dbReference>
<proteinExistence type="inferred from homology"/>
<feature type="transmembrane region" description="Helical" evidence="18">
    <location>
        <begin position="429"/>
        <end position="451"/>
    </location>
</feature>
<dbReference type="InterPro" id="IPR013783">
    <property type="entry name" value="Ig-like_fold"/>
</dbReference>
<keyword evidence="9 18" id="KW-1133">Transmembrane helix</keyword>
<dbReference type="Gene3D" id="2.60.40.10">
    <property type="entry name" value="Immunoglobulins"/>
    <property type="match status" value="2"/>
</dbReference>
<evidence type="ECO:0000313" key="22">
    <source>
        <dbReference type="Proteomes" id="UP000694544"/>
    </source>
</evidence>
<evidence type="ECO:0000256" key="6">
    <source>
        <dbReference type="ARBA" id="ARBA00022692"/>
    </source>
</evidence>
<dbReference type="Pfam" id="PF09294">
    <property type="entry name" value="Interfer-bind"/>
    <property type="match status" value="1"/>
</dbReference>
<feature type="compositionally biased region" description="Basic residues" evidence="17">
    <location>
        <begin position="109"/>
        <end position="127"/>
    </location>
</feature>
<dbReference type="Proteomes" id="UP000694544">
    <property type="component" value="Unplaced"/>
</dbReference>
<evidence type="ECO:0000256" key="9">
    <source>
        <dbReference type="ARBA" id="ARBA00022989"/>
    </source>
</evidence>
<organism evidence="21 22">
    <name type="scientific">Moschus moschiferus</name>
    <name type="common">Siberian musk deer</name>
    <name type="synonym">Moschus sibiricus</name>
    <dbReference type="NCBI Taxonomy" id="68415"/>
    <lineage>
        <taxon>Eukaryota</taxon>
        <taxon>Metazoa</taxon>
        <taxon>Chordata</taxon>
        <taxon>Craniata</taxon>
        <taxon>Vertebrata</taxon>
        <taxon>Euteleostomi</taxon>
        <taxon>Mammalia</taxon>
        <taxon>Eutheria</taxon>
        <taxon>Laurasiatheria</taxon>
        <taxon>Artiodactyla</taxon>
        <taxon>Ruminantia</taxon>
        <taxon>Pecora</taxon>
        <taxon>Moschidae</taxon>
        <taxon>Moschus</taxon>
    </lineage>
</organism>
<feature type="region of interest" description="Disordered" evidence="17">
    <location>
        <begin position="92"/>
        <end position="169"/>
    </location>
</feature>
<keyword evidence="7" id="KW-0356">Hemostasis</keyword>
<evidence type="ECO:0000256" key="2">
    <source>
        <dbReference type="ARBA" id="ARBA00004479"/>
    </source>
</evidence>
<dbReference type="FunFam" id="2.60.40.10:FF:000746">
    <property type="entry name" value="Tissue factor"/>
    <property type="match status" value="1"/>
</dbReference>
<evidence type="ECO:0000256" key="4">
    <source>
        <dbReference type="ARBA" id="ARBA00011184"/>
    </source>
</evidence>
<dbReference type="PANTHER" id="PTHR20859">
    <property type="entry name" value="INTERFERON/INTERLEUKIN RECEPTOR"/>
    <property type="match status" value="1"/>
</dbReference>
<evidence type="ECO:0000256" key="15">
    <source>
        <dbReference type="ARBA" id="ARBA00023288"/>
    </source>
</evidence>
<evidence type="ECO:0000256" key="16">
    <source>
        <dbReference type="ARBA" id="ARBA00031171"/>
    </source>
</evidence>
<dbReference type="InterPro" id="IPR036116">
    <property type="entry name" value="FN3_sf"/>
</dbReference>
<protein>
    <recommendedName>
        <fullName evidence="5">Tissue factor</fullName>
    </recommendedName>
    <alternativeName>
        <fullName evidence="16">Coagulation factor III</fullName>
    </alternativeName>
</protein>
<dbReference type="GeneTree" id="ENSGT00390000012668"/>
<evidence type="ECO:0000259" key="19">
    <source>
        <dbReference type="Pfam" id="PF01108"/>
    </source>
</evidence>
<comment type="subunit">
    <text evidence="4">Interacts with HSPE; the interaction, inhibited by heparin, promotes the generation of activated factor X and activates coagulation in the presence of activated factor VII.</text>
</comment>
<dbReference type="GO" id="GO:0007596">
    <property type="term" value="P:blood coagulation"/>
    <property type="evidence" value="ECO:0007669"/>
    <property type="project" value="UniProtKB-KW"/>
</dbReference>
<dbReference type="InterPro" id="IPR001187">
    <property type="entry name" value="Tissue_factor"/>
</dbReference>
<name>A0A8C6ECE5_MOSMO</name>
<dbReference type="InterPro" id="IPR015373">
    <property type="entry name" value="Interferon/interleukin_rcp_dom"/>
</dbReference>
<dbReference type="GO" id="GO:0005886">
    <property type="term" value="C:plasma membrane"/>
    <property type="evidence" value="ECO:0007669"/>
    <property type="project" value="TreeGrafter"/>
</dbReference>
<sequence>MEGRESLSFSPNAFQPPSIPSPQTCRPLRRDIWTGDPGARRRGVGGSELLGPPAALSTWTGQQPEDTRARRRVESRVNQSLQGLGVSYWEEAGRGVDSRGPPTAATKAGRGRAPRGRRRRRAPRSLKRGGDGLPQALGSPPPSRFIPQPQVPPAQPPQHPHFSSLRGSAGSLRPRRQLRDMATPNGPRVPCPQAAVARPLLFGLVLIQVAGVAGTTDVGVAYNITWKSTNFKTILEWEPKPINYVYTVQISPRLGNWKNKCFYTADTECDVTDETVKDVRETYLARVLSYPAGTGTSAVEPPFTNSPEFTPYQDTNLGQPTIRSFEQVGTKLNVTVQDARTLVRANSTFLSLRDVFGKDLNYTLYYWKASSTGKKKATTNTNEFLIDVDKGENYCFHVQAVILSRRTNQKSPESPIECTSHEKGLSTELFFIVGAVMLVIIIFIVVLSVSLHKCRKARAGRSGKENAPLNAA</sequence>
<feature type="domain" description="Interferon/interleukin receptor" evidence="20">
    <location>
        <begin position="315"/>
        <end position="421"/>
    </location>
</feature>
<evidence type="ECO:0000256" key="11">
    <source>
        <dbReference type="ARBA" id="ARBA00023136"/>
    </source>
</evidence>
<comment type="function">
    <text evidence="1">Initiates blood coagulation by forming a complex with circulating factor VII or VIIa. The [TF:VIIa] complex activates factors IX or X by specific limited proteolysis. TF plays a role in normal hemostasis by initiating the cell-surface assembly and propagation of the coagulation protease cascade.</text>
</comment>
<feature type="compositionally biased region" description="Pro residues" evidence="17">
    <location>
        <begin position="139"/>
        <end position="159"/>
    </location>
</feature>
<keyword evidence="22" id="KW-1185">Reference proteome</keyword>
<evidence type="ECO:0000256" key="1">
    <source>
        <dbReference type="ARBA" id="ARBA00002201"/>
    </source>
</evidence>
<keyword evidence="11 18" id="KW-0472">Membrane</keyword>
<reference evidence="21" key="2">
    <citation type="submission" date="2025-09" db="UniProtKB">
        <authorList>
            <consortium name="Ensembl"/>
        </authorList>
    </citation>
    <scope>IDENTIFICATION</scope>
</reference>
<evidence type="ECO:0000256" key="17">
    <source>
        <dbReference type="SAM" id="MobiDB-lite"/>
    </source>
</evidence>
<comment type="subcellular location">
    <subcellularLocation>
        <location evidence="2">Membrane</location>
        <topology evidence="2">Single-pass type I membrane protein</topology>
    </subcellularLocation>
</comment>
<evidence type="ECO:0000256" key="5">
    <source>
        <dbReference type="ARBA" id="ARBA00018722"/>
    </source>
</evidence>
<dbReference type="AlphaFoldDB" id="A0A8C6ECE5"/>
<dbReference type="PROSITE" id="PS00621">
    <property type="entry name" value="TISSUE_FACTOR"/>
    <property type="match status" value="1"/>
</dbReference>
<dbReference type="InterPro" id="IPR003961">
    <property type="entry name" value="FN3_dom"/>
</dbReference>
<evidence type="ECO:0000256" key="3">
    <source>
        <dbReference type="ARBA" id="ARBA00009197"/>
    </source>
</evidence>
<dbReference type="SUPFAM" id="SSF49265">
    <property type="entry name" value="Fibronectin type III"/>
    <property type="match status" value="2"/>
</dbReference>
<feature type="region of interest" description="Disordered" evidence="17">
    <location>
        <begin position="1"/>
        <end position="79"/>
    </location>
</feature>
<evidence type="ECO:0000256" key="10">
    <source>
        <dbReference type="ARBA" id="ARBA00023084"/>
    </source>
</evidence>
<keyword evidence="10" id="KW-0094">Blood coagulation</keyword>
<accession>A0A8C6ECE5</accession>
<dbReference type="PRINTS" id="PR00346">
    <property type="entry name" value="TISSUEFACTOR"/>
</dbReference>
<dbReference type="InterPro" id="IPR050650">
    <property type="entry name" value="Type-II_Cytokine-TF_Rcpt"/>
</dbReference>
<keyword evidence="15" id="KW-0449">Lipoprotein</keyword>
<dbReference type="Ensembl" id="ENSMMST00000027226.1">
    <property type="protein sequence ID" value="ENSMMSP00000024644.1"/>
    <property type="gene ID" value="ENSMMSG00000018539.1"/>
</dbReference>
<evidence type="ECO:0000313" key="21">
    <source>
        <dbReference type="Ensembl" id="ENSMMSP00000024644.1"/>
    </source>
</evidence>
<keyword evidence="6 18" id="KW-0812">Transmembrane</keyword>
<evidence type="ECO:0000256" key="14">
    <source>
        <dbReference type="ARBA" id="ARBA00023180"/>
    </source>
</evidence>
<dbReference type="PANTHER" id="PTHR20859:SF22">
    <property type="entry name" value="TISSUE FACTOR"/>
    <property type="match status" value="1"/>
</dbReference>
<keyword evidence="14" id="KW-0325">Glycoprotein</keyword>
<dbReference type="GO" id="GO:0004896">
    <property type="term" value="F:cytokine receptor activity"/>
    <property type="evidence" value="ECO:0007669"/>
    <property type="project" value="TreeGrafter"/>
</dbReference>
<evidence type="ECO:0000256" key="7">
    <source>
        <dbReference type="ARBA" id="ARBA00022696"/>
    </source>
</evidence>
<dbReference type="Pfam" id="PF01108">
    <property type="entry name" value="Tissue_fac"/>
    <property type="match status" value="1"/>
</dbReference>
<keyword evidence="8" id="KW-0732">Signal</keyword>
<keyword evidence="12" id="KW-0564">Palmitate</keyword>
<evidence type="ECO:0000259" key="20">
    <source>
        <dbReference type="Pfam" id="PF09294"/>
    </source>
</evidence>
<evidence type="ECO:0000256" key="8">
    <source>
        <dbReference type="ARBA" id="ARBA00022729"/>
    </source>
</evidence>
<feature type="domain" description="Fibronectin type-III" evidence="19">
    <location>
        <begin position="200"/>
        <end position="294"/>
    </location>
</feature>
<evidence type="ECO:0000256" key="18">
    <source>
        <dbReference type="SAM" id="Phobius"/>
    </source>
</evidence>
<evidence type="ECO:0000256" key="13">
    <source>
        <dbReference type="ARBA" id="ARBA00023157"/>
    </source>
</evidence>
<keyword evidence="13" id="KW-1015">Disulfide bond</keyword>
<reference evidence="21" key="1">
    <citation type="submission" date="2025-08" db="UniProtKB">
        <authorList>
            <consortium name="Ensembl"/>
        </authorList>
    </citation>
    <scope>IDENTIFICATION</scope>
</reference>
<evidence type="ECO:0000256" key="12">
    <source>
        <dbReference type="ARBA" id="ARBA00023139"/>
    </source>
</evidence>
<comment type="similarity">
    <text evidence="3">Belongs to the tissue factor family.</text>
</comment>